<dbReference type="eggNOG" id="COG0138">
    <property type="taxonomic scope" value="Bacteria"/>
</dbReference>
<dbReference type="Gene3D" id="3.40.50.1380">
    <property type="entry name" value="Methylglyoxal synthase-like domain"/>
    <property type="match status" value="1"/>
</dbReference>
<comment type="catalytic activity">
    <reaction evidence="8 10">
        <text>(6R)-10-formyltetrahydrofolate + 5-amino-1-(5-phospho-beta-D-ribosyl)imidazole-4-carboxamide = 5-formamido-1-(5-phospho-D-ribosyl)imidazole-4-carboxamide + (6S)-5,6,7,8-tetrahydrofolate</text>
        <dbReference type="Rhea" id="RHEA:22192"/>
        <dbReference type="ChEBI" id="CHEBI:57453"/>
        <dbReference type="ChEBI" id="CHEBI:58467"/>
        <dbReference type="ChEBI" id="CHEBI:58475"/>
        <dbReference type="ChEBI" id="CHEBI:195366"/>
        <dbReference type="EC" id="2.1.2.3"/>
    </reaction>
</comment>
<protein>
    <recommendedName>
        <fullName evidence="10">Bifunctional purine biosynthesis protein PurH</fullName>
    </recommendedName>
    <domain>
        <recommendedName>
            <fullName evidence="10">Phosphoribosylaminoimidazolecarboxamide formyltransferase</fullName>
            <ecNumber evidence="10">2.1.2.3</ecNumber>
        </recommendedName>
        <alternativeName>
            <fullName evidence="10">AICAR transformylase</fullName>
        </alternativeName>
    </domain>
    <domain>
        <recommendedName>
            <fullName evidence="10">IMP cyclohydrolase</fullName>
            <ecNumber evidence="10">3.5.4.10</ecNumber>
        </recommendedName>
        <alternativeName>
            <fullName evidence="10">ATIC</fullName>
        </alternativeName>
        <alternativeName>
            <fullName evidence="10">IMP synthase</fullName>
        </alternativeName>
        <alternativeName>
            <fullName evidence="10">Inosinicase</fullName>
        </alternativeName>
    </domain>
</protein>
<evidence type="ECO:0000313" key="12">
    <source>
        <dbReference type="EMBL" id="CAO81725.1"/>
    </source>
</evidence>
<dbReference type="InterPro" id="IPR036914">
    <property type="entry name" value="MGS-like_dom_sf"/>
</dbReference>
<name>B0VJP0_CLOAI</name>
<dbReference type="InterPro" id="IPR002695">
    <property type="entry name" value="PurH-like"/>
</dbReference>
<organism evidence="12 13">
    <name type="scientific">Cloacimonas acidaminovorans (strain Evry)</name>
    <dbReference type="NCBI Taxonomy" id="459349"/>
    <lineage>
        <taxon>Bacteria</taxon>
        <taxon>Pseudomonadati</taxon>
        <taxon>Candidatus Cloacimonadota</taxon>
        <taxon>Candidatus Cloacimonadia</taxon>
        <taxon>Candidatus Cloacimonadales</taxon>
        <taxon>Candidatus Cloacimonadaceae</taxon>
        <taxon>Candidatus Cloacimonas</taxon>
    </lineage>
</organism>
<keyword evidence="7 10" id="KW-0511">Multifunctional enzyme</keyword>
<dbReference type="PANTHER" id="PTHR11692">
    <property type="entry name" value="BIFUNCTIONAL PURINE BIOSYNTHESIS PROTEIN PURH"/>
    <property type="match status" value="1"/>
</dbReference>
<evidence type="ECO:0000256" key="8">
    <source>
        <dbReference type="ARBA" id="ARBA00050488"/>
    </source>
</evidence>
<comment type="domain">
    <text evidence="10">The IMP cyclohydrolase activity resides in the N-terminal region.</text>
</comment>
<dbReference type="SMART" id="SM00798">
    <property type="entry name" value="AICARFT_IMPCHas"/>
    <property type="match status" value="1"/>
</dbReference>
<dbReference type="FunFam" id="3.40.50.1380:FF:000001">
    <property type="entry name" value="Bifunctional purine biosynthesis protein PurH"/>
    <property type="match status" value="1"/>
</dbReference>
<evidence type="ECO:0000259" key="11">
    <source>
        <dbReference type="PROSITE" id="PS51855"/>
    </source>
</evidence>
<dbReference type="Proteomes" id="UP000002019">
    <property type="component" value="Chromosome"/>
</dbReference>
<dbReference type="SUPFAM" id="SSF53927">
    <property type="entry name" value="Cytidine deaminase-like"/>
    <property type="match status" value="1"/>
</dbReference>
<evidence type="ECO:0000256" key="7">
    <source>
        <dbReference type="ARBA" id="ARBA00023268"/>
    </source>
</evidence>
<keyword evidence="4 10" id="KW-0808">Transferase</keyword>
<evidence type="ECO:0000256" key="5">
    <source>
        <dbReference type="ARBA" id="ARBA00022755"/>
    </source>
</evidence>
<dbReference type="Gene3D" id="3.40.140.20">
    <property type="match status" value="2"/>
</dbReference>
<dbReference type="FunFam" id="3.40.140.20:FF:000001">
    <property type="entry name" value="Bifunctional purine biosynthesis protein PurH"/>
    <property type="match status" value="1"/>
</dbReference>
<dbReference type="InterPro" id="IPR016193">
    <property type="entry name" value="Cytidine_deaminase-like"/>
</dbReference>
<dbReference type="GO" id="GO:0006189">
    <property type="term" value="P:'de novo' IMP biosynthetic process"/>
    <property type="evidence" value="ECO:0007669"/>
    <property type="project" value="UniProtKB-UniRule"/>
</dbReference>
<dbReference type="HOGENOM" id="CLU_016316_5_2_0"/>
<evidence type="ECO:0000256" key="10">
    <source>
        <dbReference type="HAMAP-Rule" id="MF_00139"/>
    </source>
</evidence>
<proteinExistence type="inferred from homology"/>
<comment type="catalytic activity">
    <reaction evidence="9 10">
        <text>IMP + H2O = 5-formamido-1-(5-phospho-D-ribosyl)imidazole-4-carboxamide</text>
        <dbReference type="Rhea" id="RHEA:18445"/>
        <dbReference type="ChEBI" id="CHEBI:15377"/>
        <dbReference type="ChEBI" id="CHEBI:58053"/>
        <dbReference type="ChEBI" id="CHEBI:58467"/>
        <dbReference type="EC" id="3.5.4.10"/>
    </reaction>
</comment>
<comment type="pathway">
    <text evidence="1 10">Purine metabolism; IMP biosynthesis via de novo pathway; IMP from 5-formamido-1-(5-phospho-D-ribosyl)imidazole-4-carboxamide: step 1/1.</text>
</comment>
<dbReference type="AlphaFoldDB" id="B0VJP0"/>
<dbReference type="OrthoDB" id="9802065at2"/>
<evidence type="ECO:0000256" key="6">
    <source>
        <dbReference type="ARBA" id="ARBA00022801"/>
    </source>
</evidence>
<dbReference type="RefSeq" id="WP_015425583.1">
    <property type="nucleotide sequence ID" value="NC_020449.1"/>
</dbReference>
<keyword evidence="5 10" id="KW-0658">Purine biosynthesis</keyword>
<dbReference type="GO" id="GO:0005829">
    <property type="term" value="C:cytosol"/>
    <property type="evidence" value="ECO:0007669"/>
    <property type="project" value="TreeGrafter"/>
</dbReference>
<dbReference type="InterPro" id="IPR024051">
    <property type="entry name" value="AICAR_Tfase_dup_dom_sf"/>
</dbReference>
<reference evidence="12 13" key="1">
    <citation type="journal article" date="2008" name="J. Bacteriol.">
        <title>'Candidatus Cloacamonas acidaminovorans': genome sequence reconstruction provides a first glimpse of a new bacterial division.</title>
        <authorList>
            <person name="Pelletier E."/>
            <person name="Kreimeyer A."/>
            <person name="Bocs S."/>
            <person name="Rouy Z."/>
            <person name="Gyapay G."/>
            <person name="Chouari R."/>
            <person name="Riviere D."/>
            <person name="Ganesan A."/>
            <person name="Daegelen P."/>
            <person name="Sghir A."/>
            <person name="Cohen G.N."/>
            <person name="Medigue C."/>
            <person name="Weissenbach J."/>
            <person name="Le Paslier D."/>
        </authorList>
    </citation>
    <scope>NUCLEOTIDE SEQUENCE [LARGE SCALE GENOMIC DNA]</scope>
    <source>
        <strain evidence="13">Evry</strain>
    </source>
</reference>
<feature type="domain" description="MGS-like" evidence="11">
    <location>
        <begin position="1"/>
        <end position="145"/>
    </location>
</feature>
<dbReference type="PANTHER" id="PTHR11692:SF0">
    <property type="entry name" value="BIFUNCTIONAL PURINE BIOSYNTHESIS PROTEIN ATIC"/>
    <property type="match status" value="1"/>
</dbReference>
<evidence type="ECO:0000256" key="1">
    <source>
        <dbReference type="ARBA" id="ARBA00004844"/>
    </source>
</evidence>
<dbReference type="Pfam" id="PF01808">
    <property type="entry name" value="AICARFT_IMPCHas"/>
    <property type="match status" value="1"/>
</dbReference>
<dbReference type="SMART" id="SM00851">
    <property type="entry name" value="MGS"/>
    <property type="match status" value="1"/>
</dbReference>
<dbReference type="UniPathway" id="UPA00074">
    <property type="reaction ID" value="UER00133"/>
</dbReference>
<dbReference type="EMBL" id="CU466930">
    <property type="protein sequence ID" value="CAO81725.1"/>
    <property type="molecule type" value="Genomic_DNA"/>
</dbReference>
<evidence type="ECO:0000256" key="4">
    <source>
        <dbReference type="ARBA" id="ARBA00022679"/>
    </source>
</evidence>
<dbReference type="GO" id="GO:0003937">
    <property type="term" value="F:IMP cyclohydrolase activity"/>
    <property type="evidence" value="ECO:0007669"/>
    <property type="project" value="UniProtKB-UniRule"/>
</dbReference>
<evidence type="ECO:0000256" key="9">
    <source>
        <dbReference type="ARBA" id="ARBA00050687"/>
    </source>
</evidence>
<dbReference type="Pfam" id="PF02142">
    <property type="entry name" value="MGS"/>
    <property type="match status" value="1"/>
</dbReference>
<dbReference type="STRING" id="459349.CLOAM1899"/>
<dbReference type="NCBIfam" id="NF002049">
    <property type="entry name" value="PRK00881.1"/>
    <property type="match status" value="1"/>
</dbReference>
<accession>B0VJP0</accession>
<dbReference type="PROSITE" id="PS51855">
    <property type="entry name" value="MGS"/>
    <property type="match status" value="1"/>
</dbReference>
<dbReference type="PIRSF" id="PIRSF000414">
    <property type="entry name" value="AICARFT_IMPCHas"/>
    <property type="match status" value="1"/>
</dbReference>
<dbReference type="EC" id="3.5.4.10" evidence="10"/>
<dbReference type="CDD" id="cd01421">
    <property type="entry name" value="IMPCH"/>
    <property type="match status" value="1"/>
</dbReference>
<dbReference type="KEGG" id="caci:CLOAM1899"/>
<comment type="similarity">
    <text evidence="3 10">Belongs to the PurH family.</text>
</comment>
<keyword evidence="13" id="KW-1185">Reference proteome</keyword>
<dbReference type="GO" id="GO:0004643">
    <property type="term" value="F:phosphoribosylaminoimidazolecarboxamide formyltransferase activity"/>
    <property type="evidence" value="ECO:0007669"/>
    <property type="project" value="UniProtKB-UniRule"/>
</dbReference>
<evidence type="ECO:0000256" key="3">
    <source>
        <dbReference type="ARBA" id="ARBA00007667"/>
    </source>
</evidence>
<dbReference type="SUPFAM" id="SSF52335">
    <property type="entry name" value="Methylglyoxal synthase-like"/>
    <property type="match status" value="1"/>
</dbReference>
<sequence length="515" mass="57104">MNKYALISVADKTGIETLAMELERMGFTILSTSHTADYLKQFCQKVVLVSDLTGFPEILEGRVKTLHPVIYAGILADRNNPAHAKTLSELKIEHIDVIAVNLYPFASVCWKENATEQEIIENIDIGGPALIRAGAKNYKSVTVLVDPVDYANALELLKQNSILPEKFSSYLAQKAFAKTRDYDAEIAAYFASQGIEESITNELPAQLEFAISLKRKLRYGENPHQNGGFYAKVTSGWELIHGKELSFNNIMDIDSAFRAIRLFGKPTAIIIKHCNPCGIGSDETLAEAYRKAYETDTEAPFGGIVIVNRPLDLETATLINNIFTEIIIAPAFEPGVLEFLKKKKNRRLIRYEFSLLEKPLNPIEIKTLTSGYLAQDWDLVNESTENWKIVTNKQPAPEELEALIYAWKAVSVLKSNAIAIAKKDSVLGLGCGQTSRIDAVQLALWKAKKFGHDLTDSVCASDGFFPFRDCIDTLAKNGISAIIQPGGSKNDAECISACNELNIAMVFTGFRHFKH</sequence>
<evidence type="ECO:0000256" key="2">
    <source>
        <dbReference type="ARBA" id="ARBA00004954"/>
    </source>
</evidence>
<dbReference type="HAMAP" id="MF_00139">
    <property type="entry name" value="PurH"/>
    <property type="match status" value="1"/>
</dbReference>
<dbReference type="InterPro" id="IPR011607">
    <property type="entry name" value="MGS-like_dom"/>
</dbReference>
<keyword evidence="6 10" id="KW-0378">Hydrolase</keyword>
<dbReference type="EC" id="2.1.2.3" evidence="10"/>
<dbReference type="NCBIfam" id="TIGR00355">
    <property type="entry name" value="purH"/>
    <property type="match status" value="1"/>
</dbReference>
<evidence type="ECO:0000313" key="13">
    <source>
        <dbReference type="Proteomes" id="UP000002019"/>
    </source>
</evidence>
<comment type="pathway">
    <text evidence="2 10">Purine metabolism; IMP biosynthesis via de novo pathway; 5-formamido-1-(5-phospho-D-ribosyl)imidazole-4-carboxamide from 5-amino-1-(5-phospho-D-ribosyl)imidazole-4-carboxamide (10-formyl THF route): step 1/1.</text>
</comment>
<gene>
    <name evidence="10 12" type="primary">purH</name>
    <name evidence="12" type="ordered locus">CLOAM1899</name>
</gene>